<dbReference type="Pfam" id="PF04239">
    <property type="entry name" value="DUF421"/>
    <property type="match status" value="1"/>
</dbReference>
<keyword evidence="4 7" id="KW-0812">Transmembrane</keyword>
<evidence type="ECO:0008006" key="12">
    <source>
        <dbReference type="Google" id="ProtNLM"/>
    </source>
</evidence>
<evidence type="ECO:0000256" key="3">
    <source>
        <dbReference type="ARBA" id="ARBA00022475"/>
    </source>
</evidence>
<feature type="domain" description="YetF C-terminal" evidence="8">
    <location>
        <begin position="95"/>
        <end position="161"/>
    </location>
</feature>
<name>A0A518H0F6_9BACT</name>
<evidence type="ECO:0000259" key="8">
    <source>
        <dbReference type="Pfam" id="PF04239"/>
    </source>
</evidence>
<dbReference type="EMBL" id="CP036426">
    <property type="protein sequence ID" value="QDV34326.1"/>
    <property type="molecule type" value="Genomic_DNA"/>
</dbReference>
<keyword evidence="3" id="KW-1003">Cell membrane</keyword>
<evidence type="ECO:0000259" key="9">
    <source>
        <dbReference type="Pfam" id="PF20730"/>
    </source>
</evidence>
<accession>A0A518H0F6</accession>
<keyword evidence="6 7" id="KW-0472">Membrane</keyword>
<comment type="similarity">
    <text evidence="2">Belongs to the UPF0702 family.</text>
</comment>
<comment type="subcellular location">
    <subcellularLocation>
        <location evidence="1">Cell membrane</location>
        <topology evidence="1">Multi-pass membrane protein</topology>
    </subcellularLocation>
</comment>
<feature type="transmembrane region" description="Helical" evidence="7">
    <location>
        <begin position="20"/>
        <end position="37"/>
    </location>
</feature>
<proteinExistence type="inferred from homology"/>
<dbReference type="Proteomes" id="UP000317835">
    <property type="component" value="Chromosome"/>
</dbReference>
<organism evidence="10 11">
    <name type="scientific">Tautonia plasticadhaerens</name>
    <dbReference type="NCBI Taxonomy" id="2527974"/>
    <lineage>
        <taxon>Bacteria</taxon>
        <taxon>Pseudomonadati</taxon>
        <taxon>Planctomycetota</taxon>
        <taxon>Planctomycetia</taxon>
        <taxon>Isosphaerales</taxon>
        <taxon>Isosphaeraceae</taxon>
        <taxon>Tautonia</taxon>
    </lineage>
</organism>
<dbReference type="Gene3D" id="3.30.240.20">
    <property type="entry name" value="bsu07140 like domains"/>
    <property type="match status" value="1"/>
</dbReference>
<dbReference type="OrthoDB" id="9793799at2"/>
<feature type="transmembrane region" description="Helical" evidence="7">
    <location>
        <begin position="49"/>
        <end position="66"/>
    </location>
</feature>
<gene>
    <name evidence="10" type="ORF">ElP_22110</name>
</gene>
<feature type="transmembrane region" description="Helical" evidence="7">
    <location>
        <begin position="72"/>
        <end position="94"/>
    </location>
</feature>
<evidence type="ECO:0000313" key="10">
    <source>
        <dbReference type="EMBL" id="QDV34326.1"/>
    </source>
</evidence>
<dbReference type="PANTHER" id="PTHR34582:SF6">
    <property type="entry name" value="UPF0702 TRANSMEMBRANE PROTEIN YCAP"/>
    <property type="match status" value="1"/>
</dbReference>
<evidence type="ECO:0000256" key="7">
    <source>
        <dbReference type="SAM" id="Phobius"/>
    </source>
</evidence>
<keyword evidence="5 7" id="KW-1133">Transmembrane helix</keyword>
<evidence type="ECO:0000256" key="4">
    <source>
        <dbReference type="ARBA" id="ARBA00022692"/>
    </source>
</evidence>
<dbReference type="PANTHER" id="PTHR34582">
    <property type="entry name" value="UPF0702 TRANSMEMBRANE PROTEIN YCAP"/>
    <property type="match status" value="1"/>
</dbReference>
<sequence>MNGDTIVPWFFDGWGGPARVALVGTSAYLAMVLLMRITGNRTLSKMNAFDFVVTVALGSTLATILLSKQTALVEGITALALLIALQWLITWLATRSDRVAGLIKSEPVLLVRDGRLLRGAMRGARVIEADILQAVRQGGAGSMEQVAAVVLETDGSFSVIPGPIDGEPSAMTNVDRDPVARRS</sequence>
<dbReference type="AlphaFoldDB" id="A0A518H0F6"/>
<dbReference type="Pfam" id="PF20730">
    <property type="entry name" value="YetF_N"/>
    <property type="match status" value="1"/>
</dbReference>
<evidence type="ECO:0000256" key="1">
    <source>
        <dbReference type="ARBA" id="ARBA00004651"/>
    </source>
</evidence>
<dbReference type="InterPro" id="IPR023090">
    <property type="entry name" value="UPF0702_alpha/beta_dom_sf"/>
</dbReference>
<dbReference type="RefSeq" id="WP_145269141.1">
    <property type="nucleotide sequence ID" value="NZ_CP036426.1"/>
</dbReference>
<keyword evidence="11" id="KW-1185">Reference proteome</keyword>
<evidence type="ECO:0000256" key="2">
    <source>
        <dbReference type="ARBA" id="ARBA00006448"/>
    </source>
</evidence>
<dbReference type="InterPro" id="IPR007353">
    <property type="entry name" value="DUF421"/>
</dbReference>
<protein>
    <recommendedName>
        <fullName evidence="12">DUF421 domain-containing protein</fullName>
    </recommendedName>
</protein>
<dbReference type="GO" id="GO:0005886">
    <property type="term" value="C:plasma membrane"/>
    <property type="evidence" value="ECO:0007669"/>
    <property type="project" value="UniProtKB-SubCell"/>
</dbReference>
<evidence type="ECO:0000256" key="6">
    <source>
        <dbReference type="ARBA" id="ARBA00023136"/>
    </source>
</evidence>
<feature type="domain" description="YetF-like N-terminal transmembrane" evidence="9">
    <location>
        <begin position="28"/>
        <end position="92"/>
    </location>
</feature>
<reference evidence="10 11" key="1">
    <citation type="submission" date="2019-02" db="EMBL/GenBank/DDBJ databases">
        <title>Deep-cultivation of Planctomycetes and their phenomic and genomic characterization uncovers novel biology.</title>
        <authorList>
            <person name="Wiegand S."/>
            <person name="Jogler M."/>
            <person name="Boedeker C."/>
            <person name="Pinto D."/>
            <person name="Vollmers J."/>
            <person name="Rivas-Marin E."/>
            <person name="Kohn T."/>
            <person name="Peeters S.H."/>
            <person name="Heuer A."/>
            <person name="Rast P."/>
            <person name="Oberbeckmann S."/>
            <person name="Bunk B."/>
            <person name="Jeske O."/>
            <person name="Meyerdierks A."/>
            <person name="Storesund J.E."/>
            <person name="Kallscheuer N."/>
            <person name="Luecker S."/>
            <person name="Lage O.M."/>
            <person name="Pohl T."/>
            <person name="Merkel B.J."/>
            <person name="Hornburger P."/>
            <person name="Mueller R.-W."/>
            <person name="Bruemmer F."/>
            <person name="Labrenz M."/>
            <person name="Spormann A.M."/>
            <person name="Op den Camp H."/>
            <person name="Overmann J."/>
            <person name="Amann R."/>
            <person name="Jetten M.S.M."/>
            <person name="Mascher T."/>
            <person name="Medema M.H."/>
            <person name="Devos D.P."/>
            <person name="Kaster A.-K."/>
            <person name="Ovreas L."/>
            <person name="Rohde M."/>
            <person name="Galperin M.Y."/>
            <person name="Jogler C."/>
        </authorList>
    </citation>
    <scope>NUCLEOTIDE SEQUENCE [LARGE SCALE GENOMIC DNA]</scope>
    <source>
        <strain evidence="10 11">ElP</strain>
    </source>
</reference>
<dbReference type="KEGG" id="tpla:ElP_22110"/>
<evidence type="ECO:0000313" key="11">
    <source>
        <dbReference type="Proteomes" id="UP000317835"/>
    </source>
</evidence>
<dbReference type="InterPro" id="IPR048454">
    <property type="entry name" value="YetF_N"/>
</dbReference>
<evidence type="ECO:0000256" key="5">
    <source>
        <dbReference type="ARBA" id="ARBA00022989"/>
    </source>
</evidence>